<evidence type="ECO:0000256" key="3">
    <source>
        <dbReference type="ARBA" id="ARBA00022837"/>
    </source>
</evidence>
<gene>
    <name evidence="8" type="ORF">SAMN05192529_1205</name>
</gene>
<dbReference type="InterPro" id="IPR012939">
    <property type="entry name" value="Glyco_hydro_92"/>
</dbReference>
<dbReference type="Gene3D" id="1.20.1050.60">
    <property type="entry name" value="alpha-1,2-mannosidase"/>
    <property type="match status" value="1"/>
</dbReference>
<comment type="subunit">
    <text evidence="2">Monomer.</text>
</comment>
<dbReference type="InterPro" id="IPR050883">
    <property type="entry name" value="PNGase"/>
</dbReference>
<keyword evidence="5" id="KW-0732">Signal</keyword>
<dbReference type="RefSeq" id="WP_091400001.1">
    <property type="nucleotide sequence ID" value="NZ_FNQY01000020.1"/>
</dbReference>
<dbReference type="InterPro" id="IPR041371">
    <property type="entry name" value="GH92_N"/>
</dbReference>
<dbReference type="Proteomes" id="UP000199041">
    <property type="component" value="Unassembled WGS sequence"/>
</dbReference>
<evidence type="ECO:0000313" key="8">
    <source>
        <dbReference type="EMBL" id="SEA45899.1"/>
    </source>
</evidence>
<comment type="cofactor">
    <cofactor evidence="1">
        <name>Ca(2+)</name>
        <dbReference type="ChEBI" id="CHEBI:29108"/>
    </cofactor>
</comment>
<dbReference type="GO" id="GO:0005975">
    <property type="term" value="P:carbohydrate metabolic process"/>
    <property type="evidence" value="ECO:0007669"/>
    <property type="project" value="InterPro"/>
</dbReference>
<dbReference type="NCBIfam" id="TIGR01180">
    <property type="entry name" value="aman2_put"/>
    <property type="match status" value="1"/>
</dbReference>
<feature type="domain" description="Glycosyl hydrolase family 92" evidence="6">
    <location>
        <begin position="269"/>
        <end position="746"/>
    </location>
</feature>
<dbReference type="PANTHER" id="PTHR12143">
    <property type="entry name" value="PEPTIDE N-GLYCANASE PNGASE -RELATED"/>
    <property type="match status" value="1"/>
</dbReference>
<dbReference type="Pfam" id="PF07971">
    <property type="entry name" value="Glyco_hydro_92"/>
    <property type="match status" value="1"/>
</dbReference>
<evidence type="ECO:0000313" key="9">
    <source>
        <dbReference type="Proteomes" id="UP000199041"/>
    </source>
</evidence>
<dbReference type="GO" id="GO:0030246">
    <property type="term" value="F:carbohydrate binding"/>
    <property type="evidence" value="ECO:0007669"/>
    <property type="project" value="InterPro"/>
</dbReference>
<protein>
    <submittedName>
        <fullName evidence="8">Alpha-1,2-mannosidase, putative</fullName>
    </submittedName>
</protein>
<dbReference type="SUPFAM" id="SSF48208">
    <property type="entry name" value="Six-hairpin glycosidases"/>
    <property type="match status" value="1"/>
</dbReference>
<accession>A0A1H4BCM4</accession>
<dbReference type="InterPro" id="IPR014718">
    <property type="entry name" value="GH-type_carb-bd"/>
</dbReference>
<dbReference type="STRING" id="551991.SAMN05192529_1205"/>
<feature type="chain" id="PRO_5011656420" evidence="5">
    <location>
        <begin position="29"/>
        <end position="773"/>
    </location>
</feature>
<proteinExistence type="predicted"/>
<evidence type="ECO:0000256" key="5">
    <source>
        <dbReference type="SAM" id="SignalP"/>
    </source>
</evidence>
<feature type="domain" description="Glycosyl hydrolase family 92 N-terminal" evidence="7">
    <location>
        <begin position="38"/>
        <end position="263"/>
    </location>
</feature>
<dbReference type="Pfam" id="PF17678">
    <property type="entry name" value="Glyco_hydro_92N"/>
    <property type="match status" value="1"/>
</dbReference>
<dbReference type="AlphaFoldDB" id="A0A1H4BCM4"/>
<dbReference type="Gene3D" id="3.30.2080.10">
    <property type="entry name" value="GH92 mannosidase domain"/>
    <property type="match status" value="1"/>
</dbReference>
<dbReference type="OrthoDB" id="9804511at2"/>
<dbReference type="Gene3D" id="2.70.98.10">
    <property type="match status" value="1"/>
</dbReference>
<reference evidence="8 9" key="1">
    <citation type="submission" date="2016-10" db="EMBL/GenBank/DDBJ databases">
        <authorList>
            <person name="de Groot N.N."/>
        </authorList>
    </citation>
    <scope>NUCLEOTIDE SEQUENCE [LARGE SCALE GENOMIC DNA]</scope>
    <source>
        <strain evidence="8 9">Vu-144</strain>
    </source>
</reference>
<evidence type="ECO:0000256" key="4">
    <source>
        <dbReference type="SAM" id="MobiDB-lite"/>
    </source>
</evidence>
<feature type="signal peptide" evidence="5">
    <location>
        <begin position="1"/>
        <end position="28"/>
    </location>
</feature>
<dbReference type="FunFam" id="3.30.2080.10:FF:000001">
    <property type="entry name" value="Alpha-1,2-mannosidase subfamily"/>
    <property type="match status" value="1"/>
</dbReference>
<dbReference type="GO" id="GO:0000224">
    <property type="term" value="F:peptide-N4-(N-acetyl-beta-glucosaminyl)asparagine amidase activity"/>
    <property type="evidence" value="ECO:0007669"/>
    <property type="project" value="TreeGrafter"/>
</dbReference>
<organism evidence="8 9">
    <name type="scientific">Arachidicoccus rhizosphaerae</name>
    <dbReference type="NCBI Taxonomy" id="551991"/>
    <lineage>
        <taxon>Bacteria</taxon>
        <taxon>Pseudomonadati</taxon>
        <taxon>Bacteroidota</taxon>
        <taxon>Chitinophagia</taxon>
        <taxon>Chitinophagales</taxon>
        <taxon>Chitinophagaceae</taxon>
        <taxon>Arachidicoccus</taxon>
    </lineage>
</organism>
<dbReference type="InterPro" id="IPR005887">
    <property type="entry name" value="GH92_a_mannosidase_put"/>
</dbReference>
<dbReference type="InterPro" id="IPR008928">
    <property type="entry name" value="6-hairpin_glycosidase_sf"/>
</dbReference>
<evidence type="ECO:0000256" key="2">
    <source>
        <dbReference type="ARBA" id="ARBA00011245"/>
    </source>
</evidence>
<evidence type="ECO:0000256" key="1">
    <source>
        <dbReference type="ARBA" id="ARBA00001913"/>
    </source>
</evidence>
<evidence type="ECO:0000259" key="6">
    <source>
        <dbReference type="Pfam" id="PF07971"/>
    </source>
</evidence>
<sequence length="773" mass="87098">MKSLSLFRYTGLLFACVLLGMICSSVYAQQTEADLVQYVNTLQGTASSPGYSTGNVYPTVALPFGVNFWSPQTGHNGDGWKYRYDELSIRGFGQTHQCSPWMNDYGVFTLMPITGQLIVNEDKRASSFTHKNEKAAPDSYEVRFDNGIKAGVTPTERGAVFQFDYPKNNQAYLLLDGYTGLSDFHIDQKRKEITGFVRNGLFIPGNFKNYVVVRFNVPFESFGSWDGKTGEITKGALQVNGEKKGLFLGFKKGTKLEVKVASSYISLDQAKLNLDREIGVQSFQQIKKEAHKIWNEKLGQIEVKGKSEPDLQTFYSCLFRSSLFPCKFYDLDAKGNPYYYSPNDGKLHQGYFYTDDGYWDTFRAKFPLYNILQPTMQGRYMKAILAVKRECGWLPSWSFPGETGGVMIGNHAISVLTDAWMKGIHSFNPDTALAYYLHEVSGSAPDGRYGRKESADYFKLGFVPYKSGEVGSTAKTLEYCYDDFCAYQLAKATGNRFYEQIFARQLYNYKKVFNPATGFMEGRDSLGRFDPDFNPFSWGGPFVEGNSWHYSWSVFHDVAGLIQLMGGNKAFIQKIDHLFNGPDSIIVGSYRDTIHEMREMVTAKMGQYAQGNEPIEHLPYLYSYAGAPWKTQLHVRAIMRKLFNAGPEGYPGDEDQGQMSAWYVLNALGLYSVCPGTSQYVIGSPLFDKATIHLENGHDFIIETHHNSAENIYIQSALLNGEPFTANYLDYNTLMEGGTLVFEMGPLPNKQRGTGTQDLPYSLSDLKPQVEKK</sequence>
<feature type="region of interest" description="Disordered" evidence="4">
    <location>
        <begin position="746"/>
        <end position="773"/>
    </location>
</feature>
<evidence type="ECO:0000259" key="7">
    <source>
        <dbReference type="Pfam" id="PF17678"/>
    </source>
</evidence>
<dbReference type="Gene3D" id="1.20.1610.10">
    <property type="entry name" value="alpha-1,2-mannosidases domains"/>
    <property type="match status" value="1"/>
</dbReference>
<dbReference type="EMBL" id="FNQY01000020">
    <property type="protein sequence ID" value="SEA45899.1"/>
    <property type="molecule type" value="Genomic_DNA"/>
</dbReference>
<name>A0A1H4BCM4_9BACT</name>
<keyword evidence="9" id="KW-1185">Reference proteome</keyword>
<dbReference type="PANTHER" id="PTHR12143:SF43">
    <property type="entry name" value="PUTATIVE-RELATED"/>
    <property type="match status" value="1"/>
</dbReference>
<dbReference type="GO" id="GO:0006516">
    <property type="term" value="P:glycoprotein catabolic process"/>
    <property type="evidence" value="ECO:0007669"/>
    <property type="project" value="TreeGrafter"/>
</dbReference>
<keyword evidence="3" id="KW-0106">Calcium</keyword>
<dbReference type="GO" id="GO:0005829">
    <property type="term" value="C:cytosol"/>
    <property type="evidence" value="ECO:0007669"/>
    <property type="project" value="TreeGrafter"/>
</dbReference>